<dbReference type="Proteomes" id="UP000427906">
    <property type="component" value="Chromosome"/>
</dbReference>
<evidence type="ECO:0000256" key="4">
    <source>
        <dbReference type="ARBA" id="ARBA00022801"/>
    </source>
</evidence>
<gene>
    <name evidence="7" type="ORF">DSCA_62600</name>
</gene>
<dbReference type="OrthoDB" id="269208at2"/>
<dbReference type="RefSeq" id="WP_155320044.1">
    <property type="nucleotide sequence ID" value="NZ_AP021874.1"/>
</dbReference>
<keyword evidence="4" id="KW-0378">Hydrolase</keyword>
<keyword evidence="3" id="KW-0479">Metal-binding</keyword>
<dbReference type="AlphaFoldDB" id="A0A5K7YVH7"/>
<sequence>MGLNTDVRPGQPDPDYAYEHGRHQYDALKIIKVLAADAGGVPLTLGVTRVDICTPILTFAFGESQLGGNAALISLFRLADEKTDVTCTRAVKIGLHEVGHLIGIGHCRKAACLMHYSNSLEKLDQLPPLFCDACQVEISRRLRHLFTRRR</sequence>
<dbReference type="PANTHER" id="PTHR15910">
    <property type="entry name" value="ARCHAEMETZINCIN"/>
    <property type="match status" value="1"/>
</dbReference>
<dbReference type="Pfam" id="PF07998">
    <property type="entry name" value="Peptidase_M54"/>
    <property type="match status" value="1"/>
</dbReference>
<reference evidence="7 8" key="1">
    <citation type="submission" date="2019-11" db="EMBL/GenBank/DDBJ databases">
        <title>Comparative genomics of hydrocarbon-degrading Desulfosarcina strains.</title>
        <authorList>
            <person name="Watanabe M."/>
            <person name="Kojima H."/>
            <person name="Fukui M."/>
        </authorList>
    </citation>
    <scope>NUCLEOTIDE SEQUENCE [LARGE SCALE GENOMIC DNA]</scope>
    <source>
        <strain evidence="7 8">PL12</strain>
    </source>
</reference>
<keyword evidence="8" id="KW-1185">Reference proteome</keyword>
<dbReference type="EMBL" id="AP021874">
    <property type="protein sequence ID" value="BBO72330.1"/>
    <property type="molecule type" value="Genomic_DNA"/>
</dbReference>
<evidence type="ECO:0000256" key="2">
    <source>
        <dbReference type="ARBA" id="ARBA00022670"/>
    </source>
</evidence>
<proteinExistence type="predicted"/>
<evidence type="ECO:0000256" key="3">
    <source>
        <dbReference type="ARBA" id="ARBA00022723"/>
    </source>
</evidence>
<protein>
    <recommendedName>
        <fullName evidence="9">Peptidase M54</fullName>
    </recommendedName>
</protein>
<evidence type="ECO:0000256" key="6">
    <source>
        <dbReference type="ARBA" id="ARBA00023049"/>
    </source>
</evidence>
<dbReference type="InterPro" id="IPR024079">
    <property type="entry name" value="MetalloPept_cat_dom_sf"/>
</dbReference>
<dbReference type="InterPro" id="IPR012091">
    <property type="entry name" value="Pept_M54_archaemetzncn_arc/bac"/>
</dbReference>
<evidence type="ECO:0000313" key="8">
    <source>
        <dbReference type="Proteomes" id="UP000427906"/>
    </source>
</evidence>
<accession>A0A5K7YVH7</accession>
<evidence type="ECO:0008006" key="9">
    <source>
        <dbReference type="Google" id="ProtNLM"/>
    </source>
</evidence>
<evidence type="ECO:0000313" key="7">
    <source>
        <dbReference type="EMBL" id="BBO72330.1"/>
    </source>
</evidence>
<dbReference type="GO" id="GO:0006508">
    <property type="term" value="P:proteolysis"/>
    <property type="evidence" value="ECO:0007669"/>
    <property type="project" value="UniProtKB-KW"/>
</dbReference>
<name>A0A5K7YVH7_9BACT</name>
<dbReference type="KEGG" id="dalk:DSCA_62600"/>
<dbReference type="SUPFAM" id="SSF55486">
    <property type="entry name" value="Metalloproteases ('zincins'), catalytic domain"/>
    <property type="match status" value="1"/>
</dbReference>
<dbReference type="CDD" id="cd11375">
    <property type="entry name" value="Peptidase_M54"/>
    <property type="match status" value="1"/>
</dbReference>
<dbReference type="GO" id="GO:0008270">
    <property type="term" value="F:zinc ion binding"/>
    <property type="evidence" value="ECO:0007669"/>
    <property type="project" value="InterPro"/>
</dbReference>
<comment type="cofactor">
    <cofactor evidence="1">
        <name>Zn(2+)</name>
        <dbReference type="ChEBI" id="CHEBI:29105"/>
    </cofactor>
</comment>
<evidence type="ECO:0000256" key="5">
    <source>
        <dbReference type="ARBA" id="ARBA00022833"/>
    </source>
</evidence>
<dbReference type="PIRSF" id="PIRSF005785">
    <property type="entry name" value="Zn-prot_arch"/>
    <property type="match status" value="1"/>
</dbReference>
<keyword evidence="6" id="KW-0482">Metalloprotease</keyword>
<organism evidence="7 8">
    <name type="scientific">Desulfosarcina alkanivorans</name>
    <dbReference type="NCBI Taxonomy" id="571177"/>
    <lineage>
        <taxon>Bacteria</taxon>
        <taxon>Pseudomonadati</taxon>
        <taxon>Thermodesulfobacteriota</taxon>
        <taxon>Desulfobacteria</taxon>
        <taxon>Desulfobacterales</taxon>
        <taxon>Desulfosarcinaceae</taxon>
        <taxon>Desulfosarcina</taxon>
    </lineage>
</organism>
<dbReference type="InterPro" id="IPR012962">
    <property type="entry name" value="Pept_M54_archaemetzincn"/>
</dbReference>
<keyword evidence="2" id="KW-0645">Protease</keyword>
<evidence type="ECO:0000256" key="1">
    <source>
        <dbReference type="ARBA" id="ARBA00001947"/>
    </source>
</evidence>
<keyword evidence="5" id="KW-0862">Zinc</keyword>
<dbReference type="GO" id="GO:0008237">
    <property type="term" value="F:metallopeptidase activity"/>
    <property type="evidence" value="ECO:0007669"/>
    <property type="project" value="UniProtKB-KW"/>
</dbReference>
<dbReference type="Gene3D" id="3.40.390.10">
    <property type="entry name" value="Collagenase (Catalytic Domain)"/>
    <property type="match status" value="1"/>
</dbReference>
<dbReference type="PANTHER" id="PTHR15910:SF1">
    <property type="entry name" value="ARCHAEMETZINCIN-2"/>
    <property type="match status" value="1"/>
</dbReference>